<sequence length="130" mass="14558">MPKGLTPPLCVYRCCTPATYLVMYSIVTGSSRLSLWDWASNRALSTRMRASALRPAKARQTCVSMRPILEGVMRVSWSFMAERFSQPRTTTSWPLTPTAQVPRLTASPAYSTWKTWPSGLGRGDFWGFGC</sequence>
<reference evidence="1 2" key="1">
    <citation type="journal article" date="2023" name="bioRxiv">
        <title>High-quality genome assemblies of four members of thePodospora anserinaspecies complex.</title>
        <authorList>
            <person name="Ament-Velasquez S.L."/>
            <person name="Vogan A.A."/>
            <person name="Wallerman O."/>
            <person name="Hartmann F."/>
            <person name="Gautier V."/>
            <person name="Silar P."/>
            <person name="Giraud T."/>
            <person name="Johannesson H."/>
        </authorList>
    </citation>
    <scope>NUCLEOTIDE SEQUENCE [LARGE SCALE GENOMIC DNA]</scope>
    <source>
        <strain evidence="1 2">CBS 112042</strain>
    </source>
</reference>
<evidence type="ECO:0000313" key="2">
    <source>
        <dbReference type="Proteomes" id="UP001322138"/>
    </source>
</evidence>
<dbReference type="GeneID" id="87892618"/>
<dbReference type="Proteomes" id="UP001322138">
    <property type="component" value="Unassembled WGS sequence"/>
</dbReference>
<name>A0ABR0FA70_9PEZI</name>
<gene>
    <name evidence="1" type="ORF">QC761_0110170</name>
</gene>
<comment type="caution">
    <text evidence="1">The sequence shown here is derived from an EMBL/GenBank/DDBJ whole genome shotgun (WGS) entry which is preliminary data.</text>
</comment>
<dbReference type="RefSeq" id="XP_062728598.1">
    <property type="nucleotide sequence ID" value="XM_062873210.1"/>
</dbReference>
<accession>A0ABR0FA70</accession>
<keyword evidence="2" id="KW-1185">Reference proteome</keyword>
<organism evidence="1 2">
    <name type="scientific">Podospora bellae-mahoneyi</name>
    <dbReference type="NCBI Taxonomy" id="2093777"/>
    <lineage>
        <taxon>Eukaryota</taxon>
        <taxon>Fungi</taxon>
        <taxon>Dikarya</taxon>
        <taxon>Ascomycota</taxon>
        <taxon>Pezizomycotina</taxon>
        <taxon>Sordariomycetes</taxon>
        <taxon>Sordariomycetidae</taxon>
        <taxon>Sordariales</taxon>
        <taxon>Podosporaceae</taxon>
        <taxon>Podospora</taxon>
    </lineage>
</organism>
<evidence type="ECO:0000313" key="1">
    <source>
        <dbReference type="EMBL" id="KAK4639622.1"/>
    </source>
</evidence>
<dbReference type="EMBL" id="JAFFGZ010000009">
    <property type="protein sequence ID" value="KAK4639622.1"/>
    <property type="molecule type" value="Genomic_DNA"/>
</dbReference>
<protein>
    <submittedName>
        <fullName evidence="1">Uncharacterized protein</fullName>
    </submittedName>
</protein>
<proteinExistence type="predicted"/>